<dbReference type="AlphaFoldDB" id="A0A8S0TJN8"/>
<keyword evidence="2" id="KW-1185">Reference proteome</keyword>
<sequence length="96" mass="11113">MESQFADNNKFVAISLQIVNRSRHHVTYLSKIQMEYNTVITANKSKFQMQMENRSEHYVTDIEKESQYADDSKCVTNSNAIKITVIIHISQRAITS</sequence>
<accession>A0A8S0TJN8</accession>
<dbReference type="EMBL" id="CACTIH010006012">
    <property type="protein sequence ID" value="CAA3003735.1"/>
    <property type="molecule type" value="Genomic_DNA"/>
</dbReference>
<feature type="non-terminal residue" evidence="1">
    <location>
        <position position="96"/>
    </location>
</feature>
<evidence type="ECO:0000313" key="1">
    <source>
        <dbReference type="EMBL" id="CAA3003735.1"/>
    </source>
</evidence>
<dbReference type="Proteomes" id="UP000594638">
    <property type="component" value="Unassembled WGS sequence"/>
</dbReference>
<gene>
    <name evidence="1" type="ORF">OLEA9_A054912</name>
</gene>
<reference evidence="1 2" key="1">
    <citation type="submission" date="2019-12" db="EMBL/GenBank/DDBJ databases">
        <authorList>
            <person name="Alioto T."/>
            <person name="Alioto T."/>
            <person name="Gomez Garrido J."/>
        </authorList>
    </citation>
    <scope>NUCLEOTIDE SEQUENCE [LARGE SCALE GENOMIC DNA]</scope>
</reference>
<dbReference type="Gene3D" id="3.90.70.80">
    <property type="match status" value="1"/>
</dbReference>
<dbReference type="Gramene" id="OE9A054912T1">
    <property type="protein sequence ID" value="OE9A054912C1"/>
    <property type="gene ID" value="OE9A054912"/>
</dbReference>
<organism evidence="1 2">
    <name type="scientific">Olea europaea subsp. europaea</name>
    <dbReference type="NCBI Taxonomy" id="158383"/>
    <lineage>
        <taxon>Eukaryota</taxon>
        <taxon>Viridiplantae</taxon>
        <taxon>Streptophyta</taxon>
        <taxon>Embryophyta</taxon>
        <taxon>Tracheophyta</taxon>
        <taxon>Spermatophyta</taxon>
        <taxon>Magnoliopsida</taxon>
        <taxon>eudicotyledons</taxon>
        <taxon>Gunneridae</taxon>
        <taxon>Pentapetalae</taxon>
        <taxon>asterids</taxon>
        <taxon>lamiids</taxon>
        <taxon>Lamiales</taxon>
        <taxon>Oleaceae</taxon>
        <taxon>Oleeae</taxon>
        <taxon>Olea</taxon>
    </lineage>
</organism>
<proteinExistence type="predicted"/>
<evidence type="ECO:0000313" key="2">
    <source>
        <dbReference type="Proteomes" id="UP000594638"/>
    </source>
</evidence>
<comment type="caution">
    <text evidence="1">The sequence shown here is derived from an EMBL/GenBank/DDBJ whole genome shotgun (WGS) entry which is preliminary data.</text>
</comment>
<name>A0A8S0TJN8_OLEEU</name>
<protein>
    <submittedName>
        <fullName evidence="1">Uncharacterized protein</fullName>
    </submittedName>
</protein>